<comment type="caution">
    <text evidence="1">The sequence shown here is derived from an EMBL/GenBank/DDBJ whole genome shotgun (WGS) entry which is preliminary data.</text>
</comment>
<proteinExistence type="predicted"/>
<dbReference type="PANTHER" id="PTHR36071:SF1">
    <property type="entry name" value="DNA DOUBLE-STRAND BREAK REPAIR PROTEIN"/>
    <property type="match status" value="1"/>
</dbReference>
<dbReference type="EMBL" id="JAKOGI010000148">
    <property type="protein sequence ID" value="KAJ8442017.1"/>
    <property type="molecule type" value="Genomic_DNA"/>
</dbReference>
<organism evidence="1 2">
    <name type="scientific">Carnegiea gigantea</name>
    <dbReference type="NCBI Taxonomy" id="171969"/>
    <lineage>
        <taxon>Eukaryota</taxon>
        <taxon>Viridiplantae</taxon>
        <taxon>Streptophyta</taxon>
        <taxon>Embryophyta</taxon>
        <taxon>Tracheophyta</taxon>
        <taxon>Spermatophyta</taxon>
        <taxon>Magnoliopsida</taxon>
        <taxon>eudicotyledons</taxon>
        <taxon>Gunneridae</taxon>
        <taxon>Pentapetalae</taxon>
        <taxon>Caryophyllales</taxon>
        <taxon>Cactineae</taxon>
        <taxon>Cactaceae</taxon>
        <taxon>Cactoideae</taxon>
        <taxon>Echinocereeae</taxon>
        <taxon>Carnegiea</taxon>
    </lineage>
</organism>
<name>A0A9Q1QH66_9CARY</name>
<evidence type="ECO:0000313" key="1">
    <source>
        <dbReference type="EMBL" id="KAJ8442017.1"/>
    </source>
</evidence>
<reference evidence="1" key="1">
    <citation type="submission" date="2022-04" db="EMBL/GenBank/DDBJ databases">
        <title>Carnegiea gigantea Genome sequencing and assembly v2.</title>
        <authorList>
            <person name="Copetti D."/>
            <person name="Sanderson M.J."/>
            <person name="Burquez A."/>
            <person name="Wojciechowski M.F."/>
        </authorList>
    </citation>
    <scope>NUCLEOTIDE SEQUENCE</scope>
    <source>
        <strain evidence="1">SGP5-SGP5p</strain>
        <tissue evidence="1">Aerial part</tissue>
    </source>
</reference>
<protein>
    <submittedName>
        <fullName evidence="1">Uncharacterized protein</fullName>
    </submittedName>
</protein>
<dbReference type="OrthoDB" id="767974at2759"/>
<keyword evidence="2" id="KW-1185">Reference proteome</keyword>
<evidence type="ECO:0000313" key="2">
    <source>
        <dbReference type="Proteomes" id="UP001153076"/>
    </source>
</evidence>
<sequence length="154" mass="17548">MAGKPRRANEGEIIEDNERTILSNMQYKEKEIRQKSEFTPESFLRKDDVLDRLGDMSILALRAMHMKLKVVYEYVPLLCPSRSGWSKDCLIQRVRMLCLEMIGYLGDSDALLEPLAKVMAVACLSSKLATGFPDVSLIRLAHFTPELEVVQNEK</sequence>
<accession>A0A9Q1QH66</accession>
<dbReference type="Proteomes" id="UP001153076">
    <property type="component" value="Unassembled WGS sequence"/>
</dbReference>
<gene>
    <name evidence="1" type="ORF">Cgig2_033781</name>
</gene>
<dbReference type="AlphaFoldDB" id="A0A9Q1QH66"/>
<dbReference type="PANTHER" id="PTHR36071">
    <property type="entry name" value="DNA DOUBLE-STRAND BREAK REPAIR PROTEIN"/>
    <property type="match status" value="1"/>
</dbReference>